<reference evidence="7 8" key="1">
    <citation type="submission" date="2019-08" db="EMBL/GenBank/DDBJ databases">
        <title>Deep-cultivation of Planctomycetes and their phenomic and genomic characterization uncovers novel biology.</title>
        <authorList>
            <person name="Wiegand S."/>
            <person name="Jogler M."/>
            <person name="Boedeker C."/>
            <person name="Pinto D."/>
            <person name="Vollmers J."/>
            <person name="Rivas-Marin E."/>
            <person name="Kohn T."/>
            <person name="Peeters S.H."/>
            <person name="Heuer A."/>
            <person name="Rast P."/>
            <person name="Oberbeckmann S."/>
            <person name="Bunk B."/>
            <person name="Jeske O."/>
            <person name="Meyerdierks A."/>
            <person name="Storesund J.E."/>
            <person name="Kallscheuer N."/>
            <person name="Luecker S."/>
            <person name="Lage O.M."/>
            <person name="Pohl T."/>
            <person name="Merkel B.J."/>
            <person name="Hornburger P."/>
            <person name="Mueller R.-W."/>
            <person name="Bruemmer F."/>
            <person name="Labrenz M."/>
            <person name="Spormann A.M."/>
            <person name="Op Den Camp H."/>
            <person name="Overmann J."/>
            <person name="Amann R."/>
            <person name="Jetten M.S.M."/>
            <person name="Mascher T."/>
            <person name="Medema M.H."/>
            <person name="Devos D.P."/>
            <person name="Kaster A.-K."/>
            <person name="Ovreas L."/>
            <person name="Rohde M."/>
            <person name="Galperin M.Y."/>
            <person name="Jogler C."/>
        </authorList>
    </citation>
    <scope>NUCLEOTIDE SEQUENCE [LARGE SCALE GENOMIC DNA]</scope>
    <source>
        <strain evidence="7 8">LF1</strain>
    </source>
</reference>
<evidence type="ECO:0000256" key="3">
    <source>
        <dbReference type="ARBA" id="ARBA00022603"/>
    </source>
</evidence>
<dbReference type="PANTHER" id="PTHR24422:SF21">
    <property type="entry name" value="CHEMOTAXIS PROTEIN METHYLTRANSFERASE 1"/>
    <property type="match status" value="1"/>
</dbReference>
<accession>A0A5B1CDE6</accession>
<evidence type="ECO:0000313" key="7">
    <source>
        <dbReference type="EMBL" id="KAA1257779.1"/>
    </source>
</evidence>
<evidence type="ECO:0000256" key="2">
    <source>
        <dbReference type="ARBA" id="ARBA00012534"/>
    </source>
</evidence>
<dbReference type="InterPro" id="IPR050903">
    <property type="entry name" value="Bact_Chemotaxis_MeTrfase"/>
</dbReference>
<proteinExistence type="predicted"/>
<dbReference type="GO" id="GO:0008983">
    <property type="term" value="F:protein-glutamate O-methyltransferase activity"/>
    <property type="evidence" value="ECO:0007669"/>
    <property type="project" value="UniProtKB-EC"/>
</dbReference>
<gene>
    <name evidence="7" type="primary">cheR2</name>
    <name evidence="7" type="ORF">LF1_02690</name>
</gene>
<organism evidence="7 8">
    <name type="scientific">Rubripirellula obstinata</name>
    <dbReference type="NCBI Taxonomy" id="406547"/>
    <lineage>
        <taxon>Bacteria</taxon>
        <taxon>Pseudomonadati</taxon>
        <taxon>Planctomycetota</taxon>
        <taxon>Planctomycetia</taxon>
        <taxon>Pirellulales</taxon>
        <taxon>Pirellulaceae</taxon>
        <taxon>Rubripirellula</taxon>
    </lineage>
</organism>
<dbReference type="PANTHER" id="PTHR24422">
    <property type="entry name" value="CHEMOTAXIS PROTEIN METHYLTRANSFERASE"/>
    <property type="match status" value="1"/>
</dbReference>
<dbReference type="EMBL" id="VRLW01000001">
    <property type="protein sequence ID" value="KAA1257779.1"/>
    <property type="molecule type" value="Genomic_DNA"/>
</dbReference>
<dbReference type="InterPro" id="IPR000780">
    <property type="entry name" value="CheR_MeTrfase"/>
</dbReference>
<evidence type="ECO:0000256" key="4">
    <source>
        <dbReference type="ARBA" id="ARBA00022679"/>
    </source>
</evidence>
<dbReference type="PRINTS" id="PR00996">
    <property type="entry name" value="CHERMTFRASE"/>
</dbReference>
<dbReference type="InterPro" id="IPR022642">
    <property type="entry name" value="CheR_C"/>
</dbReference>
<dbReference type="Gene3D" id="3.40.50.150">
    <property type="entry name" value="Vaccinia Virus protein VP39"/>
    <property type="match status" value="1"/>
</dbReference>
<dbReference type="SMART" id="SM00138">
    <property type="entry name" value="MeTrc"/>
    <property type="match status" value="1"/>
</dbReference>
<dbReference type="InterPro" id="IPR036804">
    <property type="entry name" value="CheR_N_sf"/>
</dbReference>
<dbReference type="InterPro" id="IPR029063">
    <property type="entry name" value="SAM-dependent_MTases_sf"/>
</dbReference>
<dbReference type="EC" id="2.1.1.80" evidence="2"/>
<dbReference type="AlphaFoldDB" id="A0A5B1CDE6"/>
<dbReference type="Gene3D" id="1.10.155.10">
    <property type="entry name" value="Chemotaxis receptor methyltransferase CheR, N-terminal domain"/>
    <property type="match status" value="1"/>
</dbReference>
<keyword evidence="4 7" id="KW-0808">Transferase</keyword>
<evidence type="ECO:0000313" key="8">
    <source>
        <dbReference type="Proteomes" id="UP000322699"/>
    </source>
</evidence>
<evidence type="ECO:0000256" key="5">
    <source>
        <dbReference type="ARBA" id="ARBA00022691"/>
    </source>
</evidence>
<evidence type="ECO:0000259" key="6">
    <source>
        <dbReference type="PROSITE" id="PS50123"/>
    </source>
</evidence>
<dbReference type="Pfam" id="PF01739">
    <property type="entry name" value="CheR"/>
    <property type="match status" value="1"/>
</dbReference>
<dbReference type="Pfam" id="PF03705">
    <property type="entry name" value="CheR_N"/>
    <property type="match status" value="1"/>
</dbReference>
<comment type="caution">
    <text evidence="7">The sequence shown here is derived from an EMBL/GenBank/DDBJ whole genome shotgun (WGS) entry which is preliminary data.</text>
</comment>
<dbReference type="PROSITE" id="PS50123">
    <property type="entry name" value="CHER"/>
    <property type="match status" value="1"/>
</dbReference>
<keyword evidence="8" id="KW-1185">Reference proteome</keyword>
<dbReference type="SUPFAM" id="SSF47757">
    <property type="entry name" value="Chemotaxis receptor methyltransferase CheR, N-terminal domain"/>
    <property type="match status" value="1"/>
</dbReference>
<feature type="domain" description="CheR-type methyltransferase" evidence="6">
    <location>
        <begin position="1"/>
        <end position="262"/>
    </location>
</feature>
<sequence length="281" mass="31965">MQIDEKDVDAVCGLVLDLCGVYLDSSKSYLIESRLGEIVKRHGCNSYREVVDRVRRTSDLRLKSEIIDAITTNETLFFRDNSPFEAFKHKAFPELLDKKQSSPFPKRVRIWSAATSTGQEAYSLAMSICELLPDADTWDIQILATDISDAAIAKASRGKYTGHDIKRGVSQEYLNRYFKRIGNDWAVDDRIRSMISFKTFNLHDSFASLGQFDMIFCRNVAIYFTPEARKSLFQRLIQNLSTHGYLFVGSAEMLTNVGPEFKPQNHCGSVFYQPNVPKLVS</sequence>
<dbReference type="Proteomes" id="UP000322699">
    <property type="component" value="Unassembled WGS sequence"/>
</dbReference>
<dbReference type="SUPFAM" id="SSF53335">
    <property type="entry name" value="S-adenosyl-L-methionine-dependent methyltransferases"/>
    <property type="match status" value="1"/>
</dbReference>
<comment type="catalytic activity">
    <reaction evidence="1">
        <text>L-glutamyl-[protein] + S-adenosyl-L-methionine = [protein]-L-glutamate 5-O-methyl ester + S-adenosyl-L-homocysteine</text>
        <dbReference type="Rhea" id="RHEA:24452"/>
        <dbReference type="Rhea" id="RHEA-COMP:10208"/>
        <dbReference type="Rhea" id="RHEA-COMP:10311"/>
        <dbReference type="ChEBI" id="CHEBI:29973"/>
        <dbReference type="ChEBI" id="CHEBI:57856"/>
        <dbReference type="ChEBI" id="CHEBI:59789"/>
        <dbReference type="ChEBI" id="CHEBI:82795"/>
        <dbReference type="EC" id="2.1.1.80"/>
    </reaction>
</comment>
<dbReference type="OrthoDB" id="288469at2"/>
<name>A0A5B1CDE6_9BACT</name>
<evidence type="ECO:0000256" key="1">
    <source>
        <dbReference type="ARBA" id="ARBA00001541"/>
    </source>
</evidence>
<keyword evidence="5" id="KW-0949">S-adenosyl-L-methionine</keyword>
<keyword evidence="3 7" id="KW-0489">Methyltransferase</keyword>
<dbReference type="InterPro" id="IPR022641">
    <property type="entry name" value="CheR_N"/>
</dbReference>
<dbReference type="RefSeq" id="WP_068266350.1">
    <property type="nucleotide sequence ID" value="NZ_LWSK01000118.1"/>
</dbReference>
<dbReference type="GO" id="GO:0032259">
    <property type="term" value="P:methylation"/>
    <property type="evidence" value="ECO:0007669"/>
    <property type="project" value="UniProtKB-KW"/>
</dbReference>
<protein>
    <recommendedName>
        <fullName evidence="2">protein-glutamate O-methyltransferase</fullName>
        <ecNumber evidence="2">2.1.1.80</ecNumber>
    </recommendedName>
</protein>